<organism evidence="1 2">
    <name type="scientific">Salix brachista</name>
    <dbReference type="NCBI Taxonomy" id="2182728"/>
    <lineage>
        <taxon>Eukaryota</taxon>
        <taxon>Viridiplantae</taxon>
        <taxon>Streptophyta</taxon>
        <taxon>Embryophyta</taxon>
        <taxon>Tracheophyta</taxon>
        <taxon>Spermatophyta</taxon>
        <taxon>Magnoliopsida</taxon>
        <taxon>eudicotyledons</taxon>
        <taxon>Gunneridae</taxon>
        <taxon>Pentapetalae</taxon>
        <taxon>rosids</taxon>
        <taxon>fabids</taxon>
        <taxon>Malpighiales</taxon>
        <taxon>Salicaceae</taxon>
        <taxon>Saliceae</taxon>
        <taxon>Salix</taxon>
    </lineage>
</organism>
<dbReference type="Proteomes" id="UP000326939">
    <property type="component" value="Chromosome 7"/>
</dbReference>
<evidence type="ECO:0000313" key="1">
    <source>
        <dbReference type="EMBL" id="KAB5548036.1"/>
    </source>
</evidence>
<dbReference type="PANTHER" id="PTHR22593">
    <property type="entry name" value="TRANSMEMBRANE PROTEIN 18"/>
    <property type="match status" value="1"/>
</dbReference>
<sequence length="309" mass="35263">MATLISSCSDDHAATDVLEVENHVLSMDDQENLQTSHVGSEKKQSSHNIWSRRGKPKAVLQLQTIWSREKNRGADVEWENQMLNGRIRIVLRIDQSQILFSLVQKQQKKSLPRQGELLTKYTSAEVLEKEGLIIGVHDFAGDGKRRWTMVSDTASLVGKESRKSLKLLQGLERTHMVIPKMDKEEEELLNLRAIVTDSNGKIYRLLQMREQMIKLDDKKKAVVEDFGKRLHLIHLLSITSTEADESNVGSALENLKELYQSVSLIGDSVQRVVAYFALMDWLQGSSPRNPPSTIYFFFFFFCRLCVVTV</sequence>
<dbReference type="AlphaFoldDB" id="A0A5N5M1H8"/>
<reference evidence="2" key="1">
    <citation type="journal article" date="2019" name="Gigascience">
        <title>De novo genome assembly of the endangered Acer yangbiense, a plant species with extremely small populations endemic to Yunnan Province, China.</title>
        <authorList>
            <person name="Yang J."/>
            <person name="Wariss H.M."/>
            <person name="Tao L."/>
            <person name="Zhang R."/>
            <person name="Yun Q."/>
            <person name="Hollingsworth P."/>
            <person name="Dao Z."/>
            <person name="Luo G."/>
            <person name="Guo H."/>
            <person name="Ma Y."/>
            <person name="Sun W."/>
        </authorList>
    </citation>
    <scope>NUCLEOTIDE SEQUENCE [LARGE SCALE GENOMIC DNA]</scope>
    <source>
        <strain evidence="2">cv. br00</strain>
    </source>
</reference>
<dbReference type="PANTHER" id="PTHR22593:SF8">
    <property type="entry name" value="FHA DOMAIN-CONTAINING PROTEIN PS1"/>
    <property type="match status" value="1"/>
</dbReference>
<dbReference type="EMBL" id="VDCV01000007">
    <property type="protein sequence ID" value="KAB5548036.1"/>
    <property type="molecule type" value="Genomic_DNA"/>
</dbReference>
<proteinExistence type="predicted"/>
<protein>
    <submittedName>
        <fullName evidence="1">Uncharacterized protein</fullName>
    </submittedName>
</protein>
<evidence type="ECO:0000313" key="2">
    <source>
        <dbReference type="Proteomes" id="UP000326939"/>
    </source>
</evidence>
<comment type="caution">
    <text evidence="1">The sequence shown here is derived from an EMBL/GenBank/DDBJ whole genome shotgun (WGS) entry which is preliminary data.</text>
</comment>
<dbReference type="GO" id="GO:0031965">
    <property type="term" value="C:nuclear membrane"/>
    <property type="evidence" value="ECO:0007669"/>
    <property type="project" value="TreeGrafter"/>
</dbReference>
<accession>A0A5N5M1H8</accession>
<gene>
    <name evidence="1" type="ORF">DKX38_011442</name>
</gene>
<name>A0A5N5M1H8_9ROSI</name>
<keyword evidence="2" id="KW-1185">Reference proteome</keyword>